<gene>
    <name evidence="2" type="ORF">A8V01_14705</name>
</gene>
<sequence>MGVQLNQVRQWAIRRARVYKDLFATALVPKGWLYRWLFGDGKGGINVVGEMVLSDLRGFCHVADPTIFDKDPLVMARKEGRREVFVRIQNFLNLDENAVRHLMEIEDDDNGI</sequence>
<keyword evidence="3" id="KW-1185">Reference proteome</keyword>
<name>A0A2K2G447_9SPHN</name>
<evidence type="ECO:0000313" key="3">
    <source>
        <dbReference type="Proteomes" id="UP000236327"/>
    </source>
</evidence>
<proteinExistence type="predicted"/>
<protein>
    <recommendedName>
        <fullName evidence="1">Bbp19-like phage domain-containing protein</fullName>
    </recommendedName>
</protein>
<dbReference type="InterPro" id="IPR057447">
    <property type="entry name" value="Bbp19-like_phage"/>
</dbReference>
<dbReference type="Proteomes" id="UP000236327">
    <property type="component" value="Unassembled WGS sequence"/>
</dbReference>
<dbReference type="AlphaFoldDB" id="A0A2K2G447"/>
<comment type="caution">
    <text evidence="2">The sequence shown here is derived from an EMBL/GenBank/DDBJ whole genome shotgun (WGS) entry which is preliminary data.</text>
</comment>
<dbReference type="OrthoDB" id="7574687at2"/>
<accession>A0A2K2G447</accession>
<evidence type="ECO:0000259" key="1">
    <source>
        <dbReference type="Pfam" id="PF25181"/>
    </source>
</evidence>
<reference evidence="2 3" key="1">
    <citation type="submission" date="2016-05" db="EMBL/GenBank/DDBJ databases">
        <title>Complete genome sequence of Novosphingobium guangzhouense SA925(T).</title>
        <authorList>
            <person name="Sha S."/>
        </authorList>
    </citation>
    <scope>NUCLEOTIDE SEQUENCE [LARGE SCALE GENOMIC DNA]</scope>
    <source>
        <strain evidence="2 3">SA925</strain>
    </source>
</reference>
<evidence type="ECO:0000313" key="2">
    <source>
        <dbReference type="EMBL" id="PNU05813.1"/>
    </source>
</evidence>
<dbReference type="Pfam" id="PF25181">
    <property type="entry name" value="Phage_Bbp19"/>
    <property type="match status" value="1"/>
</dbReference>
<dbReference type="EMBL" id="LYMM01000022">
    <property type="protein sequence ID" value="PNU05813.1"/>
    <property type="molecule type" value="Genomic_DNA"/>
</dbReference>
<organism evidence="2 3">
    <name type="scientific">Novosphingobium guangzhouense</name>
    <dbReference type="NCBI Taxonomy" id="1850347"/>
    <lineage>
        <taxon>Bacteria</taxon>
        <taxon>Pseudomonadati</taxon>
        <taxon>Pseudomonadota</taxon>
        <taxon>Alphaproteobacteria</taxon>
        <taxon>Sphingomonadales</taxon>
        <taxon>Sphingomonadaceae</taxon>
        <taxon>Novosphingobium</taxon>
    </lineage>
</organism>
<dbReference type="RefSeq" id="WP_103095019.1">
    <property type="nucleotide sequence ID" value="NZ_LYMM01000022.1"/>
</dbReference>
<feature type="domain" description="Bbp19-like phage" evidence="1">
    <location>
        <begin position="34"/>
        <end position="104"/>
    </location>
</feature>